<dbReference type="Proteomes" id="UP001283361">
    <property type="component" value="Unassembled WGS sequence"/>
</dbReference>
<evidence type="ECO:0000256" key="1">
    <source>
        <dbReference type="SAM" id="MobiDB-lite"/>
    </source>
</evidence>
<feature type="region of interest" description="Disordered" evidence="1">
    <location>
        <begin position="1"/>
        <end position="47"/>
    </location>
</feature>
<evidence type="ECO:0000313" key="3">
    <source>
        <dbReference type="Proteomes" id="UP001283361"/>
    </source>
</evidence>
<name>A0AAE1AW90_9GAST</name>
<gene>
    <name evidence="2" type="ORF">RRG08_019802</name>
</gene>
<keyword evidence="3" id="KW-1185">Reference proteome</keyword>
<evidence type="ECO:0000313" key="2">
    <source>
        <dbReference type="EMBL" id="KAK3795037.1"/>
    </source>
</evidence>
<accession>A0AAE1AW90</accession>
<comment type="caution">
    <text evidence="2">The sequence shown here is derived from an EMBL/GenBank/DDBJ whole genome shotgun (WGS) entry which is preliminary data.</text>
</comment>
<dbReference type="AlphaFoldDB" id="A0AAE1AW90"/>
<protein>
    <submittedName>
        <fullName evidence="2">Uncharacterized protein</fullName>
    </submittedName>
</protein>
<dbReference type="EMBL" id="JAWDGP010001084">
    <property type="protein sequence ID" value="KAK3795037.1"/>
    <property type="molecule type" value="Genomic_DNA"/>
</dbReference>
<sequence>MTAPCRSGRETEDCRSGRKSEDCRSGRKSEDCRSGRKSEDCRSGRKSEDSLRHYHHPWLAQYDMRHIQTSGWREELLPQTARQRLGRAATETTRFTCSPMARVTYTGACRSDLPTGPRSRQGPIDSVDKTQASRSMAVHHACIILVREGRTPTPNREPTARACSHRDYQVYLFTNGAGDLDWSLPLGSARWAEVKTRTNRQC</sequence>
<feature type="region of interest" description="Disordered" evidence="1">
    <location>
        <begin position="108"/>
        <end position="131"/>
    </location>
</feature>
<feature type="compositionally biased region" description="Basic and acidic residues" evidence="1">
    <location>
        <begin position="7"/>
        <end position="47"/>
    </location>
</feature>
<reference evidence="2" key="1">
    <citation type="journal article" date="2023" name="G3 (Bethesda)">
        <title>A reference genome for the long-term kleptoplast-retaining sea slug Elysia crispata morphotype clarki.</title>
        <authorList>
            <person name="Eastman K.E."/>
            <person name="Pendleton A.L."/>
            <person name="Shaikh M.A."/>
            <person name="Suttiyut T."/>
            <person name="Ogas R."/>
            <person name="Tomko P."/>
            <person name="Gavelis G."/>
            <person name="Widhalm J.R."/>
            <person name="Wisecaver J.H."/>
        </authorList>
    </citation>
    <scope>NUCLEOTIDE SEQUENCE</scope>
    <source>
        <strain evidence="2">ECLA1</strain>
    </source>
</reference>
<organism evidence="2 3">
    <name type="scientific">Elysia crispata</name>
    <name type="common">lettuce slug</name>
    <dbReference type="NCBI Taxonomy" id="231223"/>
    <lineage>
        <taxon>Eukaryota</taxon>
        <taxon>Metazoa</taxon>
        <taxon>Spiralia</taxon>
        <taxon>Lophotrochozoa</taxon>
        <taxon>Mollusca</taxon>
        <taxon>Gastropoda</taxon>
        <taxon>Heterobranchia</taxon>
        <taxon>Euthyneura</taxon>
        <taxon>Panpulmonata</taxon>
        <taxon>Sacoglossa</taxon>
        <taxon>Placobranchoidea</taxon>
        <taxon>Plakobranchidae</taxon>
        <taxon>Elysia</taxon>
    </lineage>
</organism>
<proteinExistence type="predicted"/>